<dbReference type="GeneID" id="129925876"/>
<keyword evidence="2" id="KW-1185">Reference proteome</keyword>
<dbReference type="OrthoDB" id="6073352at2759"/>
<sequence>MLLPDRNDIGFKLFKVQELIKHFNAKFKYFYHPTQNVSIDESMIGFKGKNPHIRQFMPNKRHARFGIKMWCLSDSANGYLCHFEICEGSQGRRIGNGRSYTHELIIRLMTAAGLLNRGHHLGIDNFFTSIELLEELFTENTTAIGAVRSNRKGLPDVCVKTKLKNKELIAARKDNLLCLAYQDNSRKPILQSTASKAGLIDTVNSRKQPVTRPAVIHAYNQAMGGVDFCAEKLYMAERRSLKWTNKVFFSLFGRAILNSYIIYHSNTSDRPKLSRYNFIVSALESMTSNFVPQKVIRRKRTRVEMEAARMGPTPLTQTVAGHPLDGHDLIKLPVGKK</sequence>
<dbReference type="OMA" id="CHFEICE"/>
<evidence type="ECO:0000313" key="3">
    <source>
        <dbReference type="RefSeq" id="XP_055883237.1"/>
    </source>
</evidence>
<dbReference type="InterPro" id="IPR029526">
    <property type="entry name" value="PGBD"/>
</dbReference>
<gene>
    <name evidence="3" type="primary">LOC129925876</name>
</gene>
<evidence type="ECO:0000313" key="2">
    <source>
        <dbReference type="Proteomes" id="UP001165740"/>
    </source>
</evidence>
<feature type="domain" description="PiggyBac transposable element-derived protein" evidence="1">
    <location>
        <begin position="12"/>
        <end position="260"/>
    </location>
</feature>
<dbReference type="Pfam" id="PF13843">
    <property type="entry name" value="DDE_Tnp_1_7"/>
    <property type="match status" value="1"/>
</dbReference>
<dbReference type="Proteomes" id="UP001165740">
    <property type="component" value="Chromosome 4"/>
</dbReference>
<reference evidence="3" key="1">
    <citation type="submission" date="2025-08" db="UniProtKB">
        <authorList>
            <consortium name="RefSeq"/>
        </authorList>
    </citation>
    <scope>IDENTIFICATION</scope>
</reference>
<accession>A0A9W3A7F2</accession>
<name>A0A9W3A7F2_BIOGL</name>
<organism evidence="2 3">
    <name type="scientific">Biomphalaria glabrata</name>
    <name type="common">Bloodfluke planorb</name>
    <name type="synonym">Freshwater snail</name>
    <dbReference type="NCBI Taxonomy" id="6526"/>
    <lineage>
        <taxon>Eukaryota</taxon>
        <taxon>Metazoa</taxon>
        <taxon>Spiralia</taxon>
        <taxon>Lophotrochozoa</taxon>
        <taxon>Mollusca</taxon>
        <taxon>Gastropoda</taxon>
        <taxon>Heterobranchia</taxon>
        <taxon>Euthyneura</taxon>
        <taxon>Panpulmonata</taxon>
        <taxon>Hygrophila</taxon>
        <taxon>Lymnaeoidea</taxon>
        <taxon>Planorbidae</taxon>
        <taxon>Biomphalaria</taxon>
    </lineage>
</organism>
<dbReference type="AlphaFoldDB" id="A0A9W3A7F2"/>
<dbReference type="PANTHER" id="PTHR46599">
    <property type="entry name" value="PIGGYBAC TRANSPOSABLE ELEMENT-DERIVED PROTEIN 4"/>
    <property type="match status" value="1"/>
</dbReference>
<dbReference type="PANTHER" id="PTHR46599:SF3">
    <property type="entry name" value="PIGGYBAC TRANSPOSABLE ELEMENT-DERIVED PROTEIN 4"/>
    <property type="match status" value="1"/>
</dbReference>
<protein>
    <submittedName>
        <fullName evidence="3">PiggyBac transposable element-derived protein 4-like isoform X1</fullName>
    </submittedName>
</protein>
<proteinExistence type="predicted"/>
<dbReference type="RefSeq" id="XP_055883237.1">
    <property type="nucleotide sequence ID" value="XM_056027262.1"/>
</dbReference>
<evidence type="ECO:0000259" key="1">
    <source>
        <dbReference type="Pfam" id="PF13843"/>
    </source>
</evidence>